<evidence type="ECO:0000256" key="1">
    <source>
        <dbReference type="SAM" id="MobiDB-lite"/>
    </source>
</evidence>
<dbReference type="GO" id="GO:0004553">
    <property type="term" value="F:hydrolase activity, hydrolyzing O-glycosyl compounds"/>
    <property type="evidence" value="ECO:0007669"/>
    <property type="project" value="TreeGrafter"/>
</dbReference>
<comment type="caution">
    <text evidence="2">The sequence shown here is derived from an EMBL/GenBank/DDBJ whole genome shotgun (WGS) entry which is preliminary data.</text>
</comment>
<dbReference type="PANTHER" id="PTHR31616">
    <property type="entry name" value="TREHALASE"/>
    <property type="match status" value="1"/>
</dbReference>
<dbReference type="Proteomes" id="UP000186769">
    <property type="component" value="Unassembled WGS sequence"/>
</dbReference>
<feature type="region of interest" description="Disordered" evidence="1">
    <location>
        <begin position="131"/>
        <end position="186"/>
    </location>
</feature>
<proteinExistence type="predicted"/>
<keyword evidence="2" id="KW-0378">Hydrolase</keyword>
<reference evidence="2 3" key="1">
    <citation type="submission" date="2016-12" db="EMBL/GenBank/DDBJ databases">
        <title>Genomic comparison of strains in the 'Actinomyces naeslundii' group.</title>
        <authorList>
            <person name="Mughal S.R."/>
            <person name="Do T."/>
            <person name="Gilbert S.C."/>
            <person name="Witherden E.A."/>
            <person name="Didelot X."/>
            <person name="Beighton D."/>
        </authorList>
    </citation>
    <scope>NUCLEOTIDE SEQUENCE [LARGE SCALE GENOMIC DNA]</scope>
    <source>
        <strain evidence="2 3">G53E</strain>
    </source>
</reference>
<sequence length="503" mass="51497">MRPLALPGRRRFLALAAAVPLTAAAVLWGGSRLVGLGRRAPTLLSGGLVVGGGGGLYPLAPGDTVAYVPGTRLPRAPEPWGLTTSQQSALARQALARRQAARLPQGRWADLADGALTDLLALTGPALMPGPMIPAGPADPSAEPSAGPTPPPTPTSAVDAASAPAGGTGREGRDSREALPPGAEVFPPGAVVAAPMSIWRYVWPRDAAFAAAALSAVNLADEALGVLGNLASWQRVDGGFEARYTSSGRVPDNRPAQADGAGWFLWAAGRLLADGVPAVDLRDRLGAPLARAASRLLGITDTPSHLPAASPDYWEVAETVLTLGTAAPVLLGLEAATALARAGIDLGGPAQALAERVTAVRSAMERNFAPAWGRHLQRDDVDAAIALVLPPFTRPLAGARTVRQTAAARMHRPTGGLAPGAGWRDDGISWTPETALMAWSALALGMEEEGTRLLAWLEAHRTAAGALPEKVLADGAPAGPAPLAWTCALILLATASRTEAPPS</sequence>
<accession>A0A1Q8XC56</accession>
<dbReference type="Gene3D" id="1.50.10.10">
    <property type="match status" value="1"/>
</dbReference>
<evidence type="ECO:0000313" key="3">
    <source>
        <dbReference type="Proteomes" id="UP000186769"/>
    </source>
</evidence>
<dbReference type="InterPro" id="IPR012341">
    <property type="entry name" value="6hp_glycosidase-like_sf"/>
</dbReference>
<dbReference type="EMBL" id="MSKW01000010">
    <property type="protein sequence ID" value="OLO77904.1"/>
    <property type="molecule type" value="Genomic_DNA"/>
</dbReference>
<evidence type="ECO:0000313" key="2">
    <source>
        <dbReference type="EMBL" id="OLO77904.1"/>
    </source>
</evidence>
<gene>
    <name evidence="2" type="ORF">BKH15_04740</name>
</gene>
<organism evidence="2 3">
    <name type="scientific">Actinomyces oris</name>
    <dbReference type="NCBI Taxonomy" id="544580"/>
    <lineage>
        <taxon>Bacteria</taxon>
        <taxon>Bacillati</taxon>
        <taxon>Actinomycetota</taxon>
        <taxon>Actinomycetes</taxon>
        <taxon>Actinomycetales</taxon>
        <taxon>Actinomycetaceae</taxon>
        <taxon>Actinomyces</taxon>
    </lineage>
</organism>
<protein>
    <submittedName>
        <fullName evidence="2">Glycoside hydrolase family 15</fullName>
    </submittedName>
</protein>
<dbReference type="GO" id="GO:0005975">
    <property type="term" value="P:carbohydrate metabolic process"/>
    <property type="evidence" value="ECO:0007669"/>
    <property type="project" value="InterPro"/>
</dbReference>
<dbReference type="AlphaFoldDB" id="A0A1Q8XC56"/>
<dbReference type="RefSeq" id="WP_075414411.1">
    <property type="nucleotide sequence ID" value="NZ_MSKW01000010.1"/>
</dbReference>
<feature type="compositionally biased region" description="Low complexity" evidence="1">
    <location>
        <begin position="155"/>
        <end position="165"/>
    </location>
</feature>
<name>A0A1Q8XC56_9ACTO</name>
<dbReference type="InterPro" id="IPR008928">
    <property type="entry name" value="6-hairpin_glycosidase_sf"/>
</dbReference>
<dbReference type="SUPFAM" id="SSF48208">
    <property type="entry name" value="Six-hairpin glycosidases"/>
    <property type="match status" value="1"/>
</dbReference>
<dbReference type="PANTHER" id="PTHR31616:SF0">
    <property type="entry name" value="GLUCAN 1,4-ALPHA-GLUCOSIDASE"/>
    <property type="match status" value="1"/>
</dbReference>